<dbReference type="EMBL" id="CBHH010000052">
    <property type="protein sequence ID" value="CDD57827.1"/>
    <property type="molecule type" value="Genomic_DNA"/>
</dbReference>
<organism evidence="2 3">
    <name type="scientific">Bacteroides pectinophilus CAG:437</name>
    <dbReference type="NCBI Taxonomy" id="1263051"/>
    <lineage>
        <taxon>Bacteria</taxon>
        <taxon>Bacillati</taxon>
        <taxon>Bacillota</taxon>
        <taxon>Clostridia</taxon>
        <taxon>Eubacteriales</taxon>
    </lineage>
</organism>
<evidence type="ECO:0000313" key="3">
    <source>
        <dbReference type="Proteomes" id="UP000018141"/>
    </source>
</evidence>
<evidence type="ECO:0000256" key="1">
    <source>
        <dbReference type="SAM" id="Coils"/>
    </source>
</evidence>
<gene>
    <name evidence="2" type="ORF">BN656_01826</name>
</gene>
<name>R7B1R0_9FIRM</name>
<reference evidence="2" key="1">
    <citation type="submission" date="2012-11" db="EMBL/GenBank/DDBJ databases">
        <title>Dependencies among metagenomic species, viruses, plasmids and units of genetic variation.</title>
        <authorList>
            <person name="Nielsen H.B."/>
            <person name="Almeida M."/>
            <person name="Juncker A.S."/>
            <person name="Rasmussen S."/>
            <person name="Li J."/>
            <person name="Sunagawa S."/>
            <person name="Plichta D."/>
            <person name="Gautier L."/>
            <person name="Le Chatelier E."/>
            <person name="Peletier E."/>
            <person name="Bonde I."/>
            <person name="Nielsen T."/>
            <person name="Manichanh C."/>
            <person name="Arumugam M."/>
            <person name="Batto J."/>
            <person name="Santos M.B.Q.D."/>
            <person name="Blom N."/>
            <person name="Borruel N."/>
            <person name="Burgdorf K.S."/>
            <person name="Boumezbeur F."/>
            <person name="Casellas F."/>
            <person name="Dore J."/>
            <person name="Guarner F."/>
            <person name="Hansen T."/>
            <person name="Hildebrand F."/>
            <person name="Kaas R.S."/>
            <person name="Kennedy S."/>
            <person name="Kristiansen K."/>
            <person name="Kultima J.R."/>
            <person name="Leonard P."/>
            <person name="Levenez F."/>
            <person name="Lund O."/>
            <person name="Moumen B."/>
            <person name="Le Paslier D."/>
            <person name="Pons N."/>
            <person name="Pedersen O."/>
            <person name="Prifti E."/>
            <person name="Qin J."/>
            <person name="Raes J."/>
            <person name="Tap J."/>
            <person name="Tims S."/>
            <person name="Ussery D.W."/>
            <person name="Yamada T."/>
            <person name="MetaHit consortium"/>
            <person name="Renault P."/>
            <person name="Sicheritz-Ponten T."/>
            <person name="Bork P."/>
            <person name="Wang J."/>
            <person name="Brunak S."/>
            <person name="Ehrlich S.D."/>
        </authorList>
    </citation>
    <scope>NUCLEOTIDE SEQUENCE [LARGE SCALE GENOMIC DNA]</scope>
</reference>
<feature type="coiled-coil region" evidence="1">
    <location>
        <begin position="47"/>
        <end position="74"/>
    </location>
</feature>
<sequence length="445" mass="51139">MIEKRKTVIKNRIKKALIPGAIREKKAAQRLLVSVKAQIADTGVLDRETLFVNCADTDREIQALEQQYQELMKGKDGIQVHFLFNLALGAFVQTFLIAKHNKADCDNKLHIMVPAKINPETGDVKLPNPEVPKFFDFLFVPDKSNIRLYLYILNYHFDEIDLTTWSSFAPGSLEADGSKDAYADYRGFKAIEYSEEEKRHGDEYLKKIGVTGRYVSFRNRVAKGGSLGGVRNGDTSTYYKAVDYLQNNGIQCVYVGLNENADELGNGIIDASKQYDAMMDLYIHSKADFFMGDHSGIISFAQLFDRPMILLNLPYFTMSGDAYGPTFVERDLLLPEKIFDTKNKKYLTIRQMLEYEMTYPEYKDLVEYYVNNGFVFEKNTEDEILSVVKEMLARIEGTFAYSAEEQKLMDRYFGIMQNNADRYEAKWCRASIGIEFLKNNQWLLD</sequence>
<accession>R7B1R0</accession>
<dbReference type="NCBIfam" id="TIGR04372">
    <property type="entry name" value="glycosyl_04372"/>
    <property type="match status" value="1"/>
</dbReference>
<protein>
    <submittedName>
        <fullName evidence="2">Uncharacterized protein</fullName>
    </submittedName>
</protein>
<comment type="caution">
    <text evidence="2">The sequence shown here is derived from an EMBL/GenBank/DDBJ whole genome shotgun (WGS) entry which is preliminary data.</text>
</comment>
<keyword evidence="1" id="KW-0175">Coiled coil</keyword>
<dbReference type="Proteomes" id="UP000018141">
    <property type="component" value="Unassembled WGS sequence"/>
</dbReference>
<dbReference type="InterPro" id="IPR030808">
    <property type="entry name" value="Glycosyl_04372"/>
</dbReference>
<evidence type="ECO:0000313" key="2">
    <source>
        <dbReference type="EMBL" id="CDD57827.1"/>
    </source>
</evidence>
<proteinExistence type="predicted"/>
<dbReference type="AlphaFoldDB" id="R7B1R0"/>